<name>A0ABY1C8Z8_9FIRM</name>
<organism evidence="1 2">
    <name type="scientific">Lacrimispora sphenoides JCM 1415</name>
    <dbReference type="NCBI Taxonomy" id="1297793"/>
    <lineage>
        <taxon>Bacteria</taxon>
        <taxon>Bacillati</taxon>
        <taxon>Bacillota</taxon>
        <taxon>Clostridia</taxon>
        <taxon>Lachnospirales</taxon>
        <taxon>Lachnospiraceae</taxon>
        <taxon>Lacrimispora</taxon>
    </lineage>
</organism>
<gene>
    <name evidence="1" type="ORF">SAMN02745906_2132</name>
</gene>
<evidence type="ECO:0000313" key="2">
    <source>
        <dbReference type="Proteomes" id="UP000198970"/>
    </source>
</evidence>
<sequence length="354" mass="40874">MEIKYIEAFPLDNGKTELNIVSDEETLEEYHLYWTYEKDPFTQNRSFLFSSREKKLTFHAAPEKRKQIYFIIEWKNQVPMLFGYRILPVDGMYNLRDMGGYMTGSGKRIKWGIGFRSDYFAFLEDAGLEYVKSLGIKTIIDYRNEGEIKRSPNRKLGEGVTTYSCDPNAHTAMVAGLLHNNENLAKDEAIIEQARIAVEENPNAGDLRMIQQQLNFVISDESRAAFGTSLRLLALWSNNPSVQHCRGGKDRTGFGAMLLEGILGVPKDILIYDYMLTKRARAEKNVRYYQKYLELAKDKRVADYLFSLFDTKPEYIEASINKILEDYGTIREYAKTALSLDDTIIKQLEDIFLE</sequence>
<dbReference type="SUPFAM" id="SSF52799">
    <property type="entry name" value="(Phosphotyrosine protein) phosphatases II"/>
    <property type="match status" value="1"/>
</dbReference>
<dbReference type="EMBL" id="LT630003">
    <property type="protein sequence ID" value="SET81488.1"/>
    <property type="molecule type" value="Genomic_DNA"/>
</dbReference>
<dbReference type="Proteomes" id="UP000198970">
    <property type="component" value="Chromosome I"/>
</dbReference>
<dbReference type="Pfam" id="PF13350">
    <property type="entry name" value="Y_phosphatase3"/>
    <property type="match status" value="1"/>
</dbReference>
<dbReference type="InterPro" id="IPR029021">
    <property type="entry name" value="Prot-tyrosine_phosphatase-like"/>
</dbReference>
<dbReference type="RefSeq" id="WP_100042308.1">
    <property type="nucleotide sequence ID" value="NZ_LT630003.1"/>
</dbReference>
<accession>A0ABY1C8Z8</accession>
<reference evidence="1 2" key="1">
    <citation type="submission" date="2016-10" db="EMBL/GenBank/DDBJ databases">
        <authorList>
            <person name="Varghese N."/>
            <person name="Submissions S."/>
        </authorList>
    </citation>
    <scope>NUCLEOTIDE SEQUENCE [LARGE SCALE GENOMIC DNA]</scope>
    <source>
        <strain evidence="1 2">ATCC 19403</strain>
    </source>
</reference>
<proteinExistence type="predicted"/>
<protein>
    <submittedName>
        <fullName evidence="1">Protein-tyrosine phosphatase</fullName>
    </submittedName>
</protein>
<keyword evidence="2" id="KW-1185">Reference proteome</keyword>
<dbReference type="InterPro" id="IPR026893">
    <property type="entry name" value="Tyr/Ser_Pase_IphP-type"/>
</dbReference>
<dbReference type="Gene3D" id="3.90.190.10">
    <property type="entry name" value="Protein tyrosine phosphatase superfamily"/>
    <property type="match status" value="1"/>
</dbReference>
<evidence type="ECO:0000313" key="1">
    <source>
        <dbReference type="EMBL" id="SET81488.1"/>
    </source>
</evidence>